<organism evidence="2 3">
    <name type="scientific">Necator americanus</name>
    <name type="common">Human hookworm</name>
    <dbReference type="NCBI Taxonomy" id="51031"/>
    <lineage>
        <taxon>Eukaryota</taxon>
        <taxon>Metazoa</taxon>
        <taxon>Ecdysozoa</taxon>
        <taxon>Nematoda</taxon>
        <taxon>Chromadorea</taxon>
        <taxon>Rhabditida</taxon>
        <taxon>Rhabditina</taxon>
        <taxon>Rhabditomorpha</taxon>
        <taxon>Strongyloidea</taxon>
        <taxon>Ancylostomatidae</taxon>
        <taxon>Bunostominae</taxon>
        <taxon>Necator</taxon>
    </lineage>
</organism>
<feature type="compositionally biased region" description="Basic and acidic residues" evidence="1">
    <location>
        <begin position="1"/>
        <end position="33"/>
    </location>
</feature>
<evidence type="ECO:0000313" key="3">
    <source>
        <dbReference type="Proteomes" id="UP001303046"/>
    </source>
</evidence>
<evidence type="ECO:0000256" key="1">
    <source>
        <dbReference type="SAM" id="MobiDB-lite"/>
    </source>
</evidence>
<gene>
    <name evidence="2" type="primary">Necator_chrIII.g9407</name>
    <name evidence="2" type="ORF">RB195_008642</name>
</gene>
<keyword evidence="3" id="KW-1185">Reference proteome</keyword>
<sequence>MYIFGERRSQDQSEAKRKEKKEERGRNSREEGQGKAALHYQNLGNYCGREGSNNIYQFAYLCCGEILLFEQAKQRTPVQQHHQQQQQQQSYS</sequence>
<evidence type="ECO:0000313" key="2">
    <source>
        <dbReference type="EMBL" id="KAK6740295.1"/>
    </source>
</evidence>
<accession>A0ABR1CS66</accession>
<dbReference type="EMBL" id="JAVFWL010000003">
    <property type="protein sequence ID" value="KAK6740295.1"/>
    <property type="molecule type" value="Genomic_DNA"/>
</dbReference>
<name>A0ABR1CS66_NECAM</name>
<protein>
    <submittedName>
        <fullName evidence="2">Uncharacterized protein</fullName>
    </submittedName>
</protein>
<feature type="region of interest" description="Disordered" evidence="1">
    <location>
        <begin position="1"/>
        <end position="34"/>
    </location>
</feature>
<reference evidence="2 3" key="1">
    <citation type="submission" date="2023-08" db="EMBL/GenBank/DDBJ databases">
        <title>A Necator americanus chromosomal reference genome.</title>
        <authorList>
            <person name="Ilik V."/>
            <person name="Petrzelkova K.J."/>
            <person name="Pardy F."/>
            <person name="Fuh T."/>
            <person name="Niatou-Singa F.S."/>
            <person name="Gouil Q."/>
            <person name="Baker L."/>
            <person name="Ritchie M.E."/>
            <person name="Jex A.R."/>
            <person name="Gazzola D."/>
            <person name="Li H."/>
            <person name="Toshio Fujiwara R."/>
            <person name="Zhan B."/>
            <person name="Aroian R.V."/>
            <person name="Pafco B."/>
            <person name="Schwarz E.M."/>
        </authorList>
    </citation>
    <scope>NUCLEOTIDE SEQUENCE [LARGE SCALE GENOMIC DNA]</scope>
    <source>
        <strain evidence="2 3">Aroian</strain>
        <tissue evidence="2">Whole animal</tissue>
    </source>
</reference>
<comment type="caution">
    <text evidence="2">The sequence shown here is derived from an EMBL/GenBank/DDBJ whole genome shotgun (WGS) entry which is preliminary data.</text>
</comment>
<proteinExistence type="predicted"/>
<dbReference type="Proteomes" id="UP001303046">
    <property type="component" value="Unassembled WGS sequence"/>
</dbReference>